<protein>
    <submittedName>
        <fullName evidence="1">Tetratricopeptide repeat protein</fullName>
    </submittedName>
</protein>
<evidence type="ECO:0000313" key="1">
    <source>
        <dbReference type="EMBL" id="QFZ18128.1"/>
    </source>
</evidence>
<evidence type="ECO:0000313" key="2">
    <source>
        <dbReference type="Proteomes" id="UP000325787"/>
    </source>
</evidence>
<reference evidence="2" key="1">
    <citation type="journal article" date="2021" name="Curr. Microbiol.">
        <title>Complete genome of nocamycin-producing strain Saccharothrix syringae NRRL B-16468 reveals the biosynthetic potential for secondary metabolites.</title>
        <authorList>
            <person name="Mo X."/>
            <person name="Yang S."/>
        </authorList>
    </citation>
    <scope>NUCLEOTIDE SEQUENCE [LARGE SCALE GENOMIC DNA]</scope>
    <source>
        <strain evidence="2">ATCC 51364 / DSM 43886 / JCM 6844 / KCTC 9398 / NBRC 14523 / NRRL B-16468 / INA 2240</strain>
    </source>
</reference>
<name>A0A5Q0GVT8_SACSY</name>
<dbReference type="SUPFAM" id="SSF48452">
    <property type="entry name" value="TPR-like"/>
    <property type="match status" value="1"/>
</dbReference>
<dbReference type="InterPro" id="IPR011990">
    <property type="entry name" value="TPR-like_helical_dom_sf"/>
</dbReference>
<sequence length="315" mass="33039">MADRGQYPARIGAADVAELEERTRGLRARDYRGGGGTCRGAAIAAAAAGERLLGATASPRVRRRLLVALADLHNLAAWTCFDTGLDGPAVRHWTRAEELAASADSPELVANIHYRVGRLHLHRGDPVAALGCFGQGLVAARRAGSPHATAILRANQAWALAGRGDRAAALRRLGQAHEAFAACRPADAPAWARFFDETDLTAINGMVHTELARTVDPVHAATAIPALTSAVAGYPGDMHRSRTLSLIALTANHLVDNDFAEAAAVGERALELAAGVDSARVADRLRPVGELAGRYRGDARARELAGRIAAFAAAA</sequence>
<organism evidence="1 2">
    <name type="scientific">Saccharothrix syringae</name>
    <name type="common">Nocardiopsis syringae</name>
    <dbReference type="NCBI Taxonomy" id="103733"/>
    <lineage>
        <taxon>Bacteria</taxon>
        <taxon>Bacillati</taxon>
        <taxon>Actinomycetota</taxon>
        <taxon>Actinomycetes</taxon>
        <taxon>Pseudonocardiales</taxon>
        <taxon>Pseudonocardiaceae</taxon>
        <taxon>Saccharothrix</taxon>
    </lineage>
</organism>
<keyword evidence="2" id="KW-1185">Reference proteome</keyword>
<dbReference type="OrthoDB" id="3213425at2"/>
<dbReference type="EMBL" id="CP034550">
    <property type="protein sequence ID" value="QFZ18128.1"/>
    <property type="molecule type" value="Genomic_DNA"/>
</dbReference>
<gene>
    <name evidence="1" type="ORF">EKG83_12120</name>
</gene>
<accession>A0A5Q0GVT8</accession>
<proteinExistence type="predicted"/>
<dbReference type="KEGG" id="ssyi:EKG83_12120"/>
<dbReference type="Gene3D" id="1.25.40.10">
    <property type="entry name" value="Tetratricopeptide repeat domain"/>
    <property type="match status" value="1"/>
</dbReference>
<dbReference type="AlphaFoldDB" id="A0A5Q0GVT8"/>
<dbReference type="Proteomes" id="UP000325787">
    <property type="component" value="Chromosome"/>
</dbReference>
<dbReference type="RefSeq" id="WP_033427206.1">
    <property type="nucleotide sequence ID" value="NZ_CP034550.1"/>
</dbReference>